<sequence length="177" mass="20786">MTVIAHIVPKRTNEKILYQRVYCSFTKIVHVLIARFVPTKSFKLSYKSHSSSVIKLQKEKLRIWRSQGNSTRYKEVSNLLKRRLRQEEKALHERCLENGNPKEFFNFINSRNKENSEIGVLKNKTNEPINDAFEKAEIFFSVMLTSKFSSNALKFMFVPFWNMGLLFSPPHLKNKLG</sequence>
<evidence type="ECO:0000313" key="1">
    <source>
        <dbReference type="EMBL" id="EFO99290.1"/>
    </source>
</evidence>
<reference evidence="1" key="1">
    <citation type="submission" date="2007-07" db="EMBL/GenBank/DDBJ databases">
        <title>PCAP assembly of the Caenorhabditis remanei genome.</title>
        <authorList>
            <consortium name="The Caenorhabditis remanei Sequencing Consortium"/>
            <person name="Wilson R.K."/>
        </authorList>
    </citation>
    <scope>NUCLEOTIDE SEQUENCE [LARGE SCALE GENOMIC DNA]</scope>
    <source>
        <strain evidence="1">PB4641</strain>
    </source>
</reference>
<dbReference type="Proteomes" id="UP000008281">
    <property type="component" value="Unassembled WGS sequence"/>
</dbReference>
<keyword evidence="2" id="KW-1185">Reference proteome</keyword>
<dbReference type="HOGENOM" id="CLU_1519256_0_0_1"/>
<name>E3NIR0_CAERE</name>
<organism evidence="2">
    <name type="scientific">Caenorhabditis remanei</name>
    <name type="common">Caenorhabditis vulgaris</name>
    <dbReference type="NCBI Taxonomy" id="31234"/>
    <lineage>
        <taxon>Eukaryota</taxon>
        <taxon>Metazoa</taxon>
        <taxon>Ecdysozoa</taxon>
        <taxon>Nematoda</taxon>
        <taxon>Chromadorea</taxon>
        <taxon>Rhabditida</taxon>
        <taxon>Rhabditina</taxon>
        <taxon>Rhabditomorpha</taxon>
        <taxon>Rhabditoidea</taxon>
        <taxon>Rhabditidae</taxon>
        <taxon>Peloderinae</taxon>
        <taxon>Caenorhabditis</taxon>
    </lineage>
</organism>
<proteinExistence type="predicted"/>
<dbReference type="EMBL" id="DS268710">
    <property type="protein sequence ID" value="EFO99290.1"/>
    <property type="molecule type" value="Genomic_DNA"/>
</dbReference>
<dbReference type="InParanoid" id="E3NIR0"/>
<accession>E3NIR0</accession>
<gene>
    <name evidence="1" type="ORF">CRE_15009</name>
</gene>
<dbReference type="AlphaFoldDB" id="E3NIR0"/>
<evidence type="ECO:0000313" key="2">
    <source>
        <dbReference type="Proteomes" id="UP000008281"/>
    </source>
</evidence>
<protein>
    <submittedName>
        <fullName evidence="1">Uncharacterized protein</fullName>
    </submittedName>
</protein>